<dbReference type="InterPro" id="IPR004358">
    <property type="entry name" value="Sig_transdc_His_kin-like_C"/>
</dbReference>
<evidence type="ECO:0000256" key="4">
    <source>
        <dbReference type="ARBA" id="ARBA00022553"/>
    </source>
</evidence>
<dbReference type="PANTHER" id="PTHR45436">
    <property type="entry name" value="SENSOR HISTIDINE KINASE YKOH"/>
    <property type="match status" value="1"/>
</dbReference>
<dbReference type="PROSITE" id="PS50885">
    <property type="entry name" value="HAMP"/>
    <property type="match status" value="1"/>
</dbReference>
<evidence type="ECO:0000256" key="1">
    <source>
        <dbReference type="ARBA" id="ARBA00000085"/>
    </source>
</evidence>
<protein>
    <recommendedName>
        <fullName evidence="3">histidine kinase</fullName>
        <ecNumber evidence="3">2.7.13.3</ecNumber>
    </recommendedName>
</protein>
<dbReference type="InterPro" id="IPR003660">
    <property type="entry name" value="HAMP_dom"/>
</dbReference>
<gene>
    <name evidence="14" type="ORF">ACFSX5_03000</name>
</gene>
<comment type="catalytic activity">
    <reaction evidence="1">
        <text>ATP + protein L-histidine = ADP + protein N-phospho-L-histidine.</text>
        <dbReference type="EC" id="2.7.13.3"/>
    </reaction>
</comment>
<evidence type="ECO:0000256" key="7">
    <source>
        <dbReference type="ARBA" id="ARBA00022777"/>
    </source>
</evidence>
<dbReference type="SMART" id="SM00387">
    <property type="entry name" value="HATPase_c"/>
    <property type="match status" value="1"/>
</dbReference>
<dbReference type="Proteomes" id="UP001597521">
    <property type="component" value="Unassembled WGS sequence"/>
</dbReference>
<keyword evidence="5" id="KW-0808">Transferase</keyword>
<dbReference type="SMART" id="SM00388">
    <property type="entry name" value="HisKA"/>
    <property type="match status" value="1"/>
</dbReference>
<evidence type="ECO:0000256" key="10">
    <source>
        <dbReference type="ARBA" id="ARBA00023136"/>
    </source>
</evidence>
<dbReference type="RefSeq" id="WP_386831638.1">
    <property type="nucleotide sequence ID" value="NZ_JBHUNP010000001.1"/>
</dbReference>
<proteinExistence type="predicted"/>
<dbReference type="GO" id="GO:0016301">
    <property type="term" value="F:kinase activity"/>
    <property type="evidence" value="ECO:0007669"/>
    <property type="project" value="UniProtKB-KW"/>
</dbReference>
<dbReference type="InterPro" id="IPR003661">
    <property type="entry name" value="HisK_dim/P_dom"/>
</dbReference>
<dbReference type="SUPFAM" id="SSF47384">
    <property type="entry name" value="Homodimeric domain of signal transducing histidine kinase"/>
    <property type="match status" value="1"/>
</dbReference>
<accession>A0ABW5QH04</accession>
<evidence type="ECO:0000256" key="3">
    <source>
        <dbReference type="ARBA" id="ARBA00012438"/>
    </source>
</evidence>
<keyword evidence="7 14" id="KW-0418">Kinase</keyword>
<evidence type="ECO:0000259" key="13">
    <source>
        <dbReference type="PROSITE" id="PS50885"/>
    </source>
</evidence>
<feature type="domain" description="Histidine kinase" evidence="12">
    <location>
        <begin position="249"/>
        <end position="449"/>
    </location>
</feature>
<dbReference type="PRINTS" id="PR00344">
    <property type="entry name" value="BCTRLSENSOR"/>
</dbReference>
<dbReference type="CDD" id="cd00082">
    <property type="entry name" value="HisKA"/>
    <property type="match status" value="1"/>
</dbReference>
<evidence type="ECO:0000259" key="12">
    <source>
        <dbReference type="PROSITE" id="PS50109"/>
    </source>
</evidence>
<comment type="subcellular location">
    <subcellularLocation>
        <location evidence="2">Membrane</location>
        <topology evidence="2">Multi-pass membrane protein</topology>
    </subcellularLocation>
</comment>
<sequence>MKPWNYPSLRVRLTWRLVAMQALVLLAFASVIAIPIYELVREEQGLDEEIVEHIAEAVQRDESGGLRLVISDEDVAKGISEYPHFWFYATDVDGHSVQMGTIPENVHNLLDDLPRLNSANIADIGPHEAPSAIMRREDSAAGQLWIISGGGPELRLSAILTSFASPIFVALLVLMTLASFLILPMIISRQLRGVDHVAAEAGRIDVDQRGIRLSSAHVPEELHSLVRAVNAALQRLDDGMERRQRFLADAAHELRTPIAILQTRVELLPPGQQRNQLLLDVARLTNLANQLLDLQRLDADTTVFQRVNLVELAAQVTADMAPLAIAAGDEISFDAEDEVVTVSADPASLSRALVNLIQNAVIHGGHKAMIRVAVGRDGTLRVADSGPGIPEEHRQTIFEPFNRVLPLDQGAGLGLNLVRDIVNRHQGRITVGDSPEGGALFEISLPLARRVAA</sequence>
<dbReference type="CDD" id="cd00075">
    <property type="entry name" value="HATPase"/>
    <property type="match status" value="1"/>
</dbReference>
<feature type="transmembrane region" description="Helical" evidence="11">
    <location>
        <begin position="163"/>
        <end position="183"/>
    </location>
</feature>
<dbReference type="Pfam" id="PF00512">
    <property type="entry name" value="HisKA"/>
    <property type="match status" value="1"/>
</dbReference>
<dbReference type="PANTHER" id="PTHR45436:SF15">
    <property type="entry name" value="SENSOR HISTIDINE KINASE CUSS"/>
    <property type="match status" value="1"/>
</dbReference>
<evidence type="ECO:0000256" key="9">
    <source>
        <dbReference type="ARBA" id="ARBA00023012"/>
    </source>
</evidence>
<dbReference type="Pfam" id="PF02518">
    <property type="entry name" value="HATPase_c"/>
    <property type="match status" value="1"/>
</dbReference>
<evidence type="ECO:0000256" key="6">
    <source>
        <dbReference type="ARBA" id="ARBA00022692"/>
    </source>
</evidence>
<keyword evidence="4" id="KW-0597">Phosphoprotein</keyword>
<keyword evidence="8 11" id="KW-1133">Transmembrane helix</keyword>
<dbReference type="SUPFAM" id="SSF55874">
    <property type="entry name" value="ATPase domain of HSP90 chaperone/DNA topoisomerase II/histidine kinase"/>
    <property type="match status" value="1"/>
</dbReference>
<evidence type="ECO:0000256" key="11">
    <source>
        <dbReference type="SAM" id="Phobius"/>
    </source>
</evidence>
<evidence type="ECO:0000256" key="5">
    <source>
        <dbReference type="ARBA" id="ARBA00022679"/>
    </source>
</evidence>
<name>A0ABW5QH04_9HYPH</name>
<keyword evidence="6 11" id="KW-0812">Transmembrane</keyword>
<dbReference type="Gene3D" id="3.30.565.10">
    <property type="entry name" value="Histidine kinase-like ATPase, C-terminal domain"/>
    <property type="match status" value="1"/>
</dbReference>
<dbReference type="EMBL" id="JBHUNP010000001">
    <property type="protein sequence ID" value="MFD2646756.1"/>
    <property type="molecule type" value="Genomic_DNA"/>
</dbReference>
<dbReference type="EC" id="2.7.13.3" evidence="3"/>
<evidence type="ECO:0000256" key="2">
    <source>
        <dbReference type="ARBA" id="ARBA00004141"/>
    </source>
</evidence>
<dbReference type="PROSITE" id="PS50109">
    <property type="entry name" value="HIS_KIN"/>
    <property type="match status" value="1"/>
</dbReference>
<dbReference type="InterPro" id="IPR003594">
    <property type="entry name" value="HATPase_dom"/>
</dbReference>
<evidence type="ECO:0000256" key="8">
    <source>
        <dbReference type="ARBA" id="ARBA00022989"/>
    </source>
</evidence>
<keyword evidence="15" id="KW-1185">Reference proteome</keyword>
<keyword evidence="10 11" id="KW-0472">Membrane</keyword>
<reference evidence="15" key="1">
    <citation type="journal article" date="2019" name="Int. J. Syst. Evol. Microbiol.">
        <title>The Global Catalogue of Microorganisms (GCM) 10K type strain sequencing project: providing services to taxonomists for standard genome sequencing and annotation.</title>
        <authorList>
            <consortium name="The Broad Institute Genomics Platform"/>
            <consortium name="The Broad Institute Genome Sequencing Center for Infectious Disease"/>
            <person name="Wu L."/>
            <person name="Ma J."/>
        </authorList>
    </citation>
    <scope>NUCLEOTIDE SEQUENCE [LARGE SCALE GENOMIC DNA]</scope>
    <source>
        <strain evidence="15">CCM 7427</strain>
    </source>
</reference>
<dbReference type="InterPro" id="IPR036890">
    <property type="entry name" value="HATPase_C_sf"/>
</dbReference>
<comment type="caution">
    <text evidence="14">The sequence shown here is derived from an EMBL/GenBank/DDBJ whole genome shotgun (WGS) entry which is preliminary data.</text>
</comment>
<dbReference type="InterPro" id="IPR036097">
    <property type="entry name" value="HisK_dim/P_sf"/>
</dbReference>
<dbReference type="Gene3D" id="1.10.287.130">
    <property type="match status" value="1"/>
</dbReference>
<dbReference type="InterPro" id="IPR050428">
    <property type="entry name" value="TCS_sensor_his_kinase"/>
</dbReference>
<dbReference type="InterPro" id="IPR005467">
    <property type="entry name" value="His_kinase_dom"/>
</dbReference>
<evidence type="ECO:0000313" key="15">
    <source>
        <dbReference type="Proteomes" id="UP001597521"/>
    </source>
</evidence>
<feature type="domain" description="HAMP" evidence="13">
    <location>
        <begin position="188"/>
        <end position="241"/>
    </location>
</feature>
<evidence type="ECO:0000313" key="14">
    <source>
        <dbReference type="EMBL" id="MFD2646756.1"/>
    </source>
</evidence>
<keyword evidence="9" id="KW-0902">Two-component regulatory system</keyword>
<organism evidence="14 15">
    <name type="scientific">Devosia albogilva</name>
    <dbReference type="NCBI Taxonomy" id="429726"/>
    <lineage>
        <taxon>Bacteria</taxon>
        <taxon>Pseudomonadati</taxon>
        <taxon>Pseudomonadota</taxon>
        <taxon>Alphaproteobacteria</taxon>
        <taxon>Hyphomicrobiales</taxon>
        <taxon>Devosiaceae</taxon>
        <taxon>Devosia</taxon>
    </lineage>
</organism>